<proteinExistence type="predicted"/>
<dbReference type="Gene3D" id="3.10.10.10">
    <property type="entry name" value="HIV Type 1 Reverse Transcriptase, subunit A, domain 1"/>
    <property type="match status" value="1"/>
</dbReference>
<feature type="compositionally biased region" description="Polar residues" evidence="3">
    <location>
        <begin position="2248"/>
        <end position="2260"/>
    </location>
</feature>
<dbReference type="InterPro" id="IPR050951">
    <property type="entry name" value="Retrovirus_Pol_polyprotein"/>
</dbReference>
<reference evidence="5 6" key="1">
    <citation type="submission" date="2016-03" db="EMBL/GenBank/DDBJ databases">
        <title>EvidentialGene: Evidence-directed Construction of Genes on Genomes.</title>
        <authorList>
            <person name="Gilbert D.G."/>
            <person name="Choi J.-H."/>
            <person name="Mockaitis K."/>
            <person name="Colbourne J."/>
            <person name="Pfrender M."/>
        </authorList>
    </citation>
    <scope>NUCLEOTIDE SEQUENCE [LARGE SCALE GENOMIC DNA]</scope>
    <source>
        <strain evidence="5 6">Xinb3</strain>
        <tissue evidence="5">Complete organism</tissue>
    </source>
</reference>
<feature type="compositionally biased region" description="Basic and acidic residues" evidence="3">
    <location>
        <begin position="1227"/>
        <end position="1236"/>
    </location>
</feature>
<dbReference type="EC" id="2.7.7.49" evidence="1"/>
<evidence type="ECO:0000256" key="2">
    <source>
        <dbReference type="ARBA" id="ARBA00023268"/>
    </source>
</evidence>
<dbReference type="InterPro" id="IPR043128">
    <property type="entry name" value="Rev_trsase/Diguanyl_cyclase"/>
</dbReference>
<feature type="region of interest" description="Disordered" evidence="3">
    <location>
        <begin position="2237"/>
        <end position="2261"/>
    </location>
</feature>
<feature type="region of interest" description="Disordered" evidence="3">
    <location>
        <begin position="1683"/>
        <end position="1719"/>
    </location>
</feature>
<dbReference type="InterPro" id="IPR041577">
    <property type="entry name" value="RT_RNaseH_2"/>
</dbReference>
<feature type="compositionally biased region" description="Basic and acidic residues" evidence="3">
    <location>
        <begin position="125"/>
        <end position="166"/>
    </location>
</feature>
<feature type="region of interest" description="Disordered" evidence="3">
    <location>
        <begin position="2274"/>
        <end position="2303"/>
    </location>
</feature>
<dbReference type="SUPFAM" id="SSF56672">
    <property type="entry name" value="DNA/RNA polymerases"/>
    <property type="match status" value="2"/>
</dbReference>
<comment type="caution">
    <text evidence="5">The sequence shown here is derived from an EMBL/GenBank/DDBJ whole genome shotgun (WGS) entry which is preliminary data.</text>
</comment>
<dbReference type="Pfam" id="PF00078">
    <property type="entry name" value="RVT_1"/>
    <property type="match status" value="2"/>
</dbReference>
<keyword evidence="2" id="KW-0511">Multifunctional enzyme</keyword>
<feature type="region of interest" description="Disordered" evidence="3">
    <location>
        <begin position="72"/>
        <end position="98"/>
    </location>
</feature>
<feature type="region of interest" description="Disordered" evidence="3">
    <location>
        <begin position="1219"/>
        <end position="1252"/>
    </location>
</feature>
<feature type="region of interest" description="Disordered" evidence="3">
    <location>
        <begin position="125"/>
        <end position="188"/>
    </location>
</feature>
<evidence type="ECO:0000256" key="3">
    <source>
        <dbReference type="SAM" id="MobiDB-lite"/>
    </source>
</evidence>
<dbReference type="Proteomes" id="UP000076858">
    <property type="component" value="Unassembled WGS sequence"/>
</dbReference>
<evidence type="ECO:0000256" key="1">
    <source>
        <dbReference type="ARBA" id="ARBA00012493"/>
    </source>
</evidence>
<protein>
    <recommendedName>
        <fullName evidence="1">RNA-directed DNA polymerase</fullName>
        <ecNumber evidence="1">2.7.7.49</ecNumber>
    </recommendedName>
</protein>
<dbReference type="PROSITE" id="PS50878">
    <property type="entry name" value="RT_POL"/>
    <property type="match status" value="1"/>
</dbReference>
<dbReference type="EMBL" id="LRGB01000547">
    <property type="protein sequence ID" value="KZS18244.1"/>
    <property type="molecule type" value="Genomic_DNA"/>
</dbReference>
<accession>A0A162NT56</accession>
<evidence type="ECO:0000313" key="6">
    <source>
        <dbReference type="Proteomes" id="UP000076858"/>
    </source>
</evidence>
<dbReference type="Pfam" id="PF17919">
    <property type="entry name" value="RT_RNaseH_2"/>
    <property type="match status" value="2"/>
</dbReference>
<dbReference type="FunFam" id="3.30.70.270:FF:000020">
    <property type="entry name" value="Transposon Tf2-6 polyprotein-like Protein"/>
    <property type="match status" value="1"/>
</dbReference>
<name>A0A162NT56_9CRUS</name>
<feature type="compositionally biased region" description="Polar residues" evidence="3">
    <location>
        <begin position="1686"/>
        <end position="1697"/>
    </location>
</feature>
<feature type="region of interest" description="Disordered" evidence="3">
    <location>
        <begin position="1461"/>
        <end position="1553"/>
    </location>
</feature>
<keyword evidence="6" id="KW-1185">Reference proteome</keyword>
<feature type="compositionally biased region" description="Polar residues" evidence="3">
    <location>
        <begin position="83"/>
        <end position="93"/>
    </location>
</feature>
<dbReference type="Gene3D" id="3.30.70.270">
    <property type="match status" value="3"/>
</dbReference>
<gene>
    <name evidence="5" type="ORF">APZ42_015662</name>
</gene>
<feature type="region of interest" description="Disordered" evidence="3">
    <location>
        <begin position="1564"/>
        <end position="1583"/>
    </location>
</feature>
<dbReference type="FunFam" id="3.30.70.270:FF:000003">
    <property type="entry name" value="Transposon Ty3-G Gag-Pol polyprotein"/>
    <property type="match status" value="1"/>
</dbReference>
<dbReference type="InterPro" id="IPR043502">
    <property type="entry name" value="DNA/RNA_pol_sf"/>
</dbReference>
<dbReference type="InterPro" id="IPR000477">
    <property type="entry name" value="RT_dom"/>
</dbReference>
<dbReference type="OrthoDB" id="6356350at2759"/>
<dbReference type="CDD" id="cd01647">
    <property type="entry name" value="RT_LTR"/>
    <property type="match status" value="2"/>
</dbReference>
<feature type="region of interest" description="Disordered" evidence="3">
    <location>
        <begin position="1638"/>
        <end position="1658"/>
    </location>
</feature>
<feature type="compositionally biased region" description="Low complexity" evidence="3">
    <location>
        <begin position="1238"/>
        <end position="1252"/>
    </location>
</feature>
<organism evidence="5 6">
    <name type="scientific">Daphnia magna</name>
    <dbReference type="NCBI Taxonomy" id="35525"/>
    <lineage>
        <taxon>Eukaryota</taxon>
        <taxon>Metazoa</taxon>
        <taxon>Ecdysozoa</taxon>
        <taxon>Arthropoda</taxon>
        <taxon>Crustacea</taxon>
        <taxon>Branchiopoda</taxon>
        <taxon>Diplostraca</taxon>
        <taxon>Cladocera</taxon>
        <taxon>Anomopoda</taxon>
        <taxon>Daphniidae</taxon>
        <taxon>Daphnia</taxon>
    </lineage>
</organism>
<dbReference type="PANTHER" id="PTHR37984:SF5">
    <property type="entry name" value="PROTEIN NYNRIN-LIKE"/>
    <property type="match status" value="1"/>
</dbReference>
<sequence length="2303" mass="257081">MIVCPKTSAKFLAAPKLHTEAAEIAIRPDWAISVLGATKGGTPPRQDTKDELRESVLELKAELAELKRASKFSGLSGKRDGASSPQNSVSFASRTADGNPICHRCGKASYVARYCEAEKVNDKKKERFRHRPDGGRDDPQEGRKEIQRDDRKDDRKDGCRGDEGREKRNHRRGNSRETRENDQMNVGMVSTDEDETEEFAVLLIDSSRLITEVVTCQGMNIRAVIDTGAVVSVASPELQRKLQAKRSEWDGPSVVMEKRASGRVIVLKMKGIELLLRNDFLSQFRKLQINYDAERPELFLGSLAGGVVEELESSSNPRIVTKTGRTLPPMEIVPVEIEPANLGEATRMIEPSENLSRVKGVTTGKVLVTADLLLDRVIIVNLANHQTCLREGTVLGQMEVLDSSVITIEEADQPRRASGESSTVLLTSEGMASHLPAVDAESLIDVLEEFSTCFALRDGELGMCRKAEHRINTGTAEPVHQPPYKSAWKERAIVQEQVDEMEKKVPGDAVWVGLSPGTFQRMMDLVLAGLRWSICLVYLDDIIINASGVKEHLSRVRQVLTAFQSAGLKIKLVKCQFGAIEIKALGHVISGLGIRPDPDKINTVVNFPIPSSFNKSSEKLKCALAQAAILAYPDFSRPFEIHPNTCDYSLGAVLLQRVDNLERPLPYASRLLSKCESNFSSSQPQSLRLLADSQKSHMDTPHRRLRDLTSAKEVVAYQGVIFKSEGEAAFSDSEWVVATDHTFDHLKTMMKTLREWLEVKVDTMANFYGSPRDKFKLALQQHVKGRSLNELGKLRRCNQRFSDLKAAVNLQSARRKRGLVDGSGKVLSWIFGMSTQEDLEHVHGRLDKLSTETTYSARLGDQERNLEARPKKEGAAREMETHWIAITIVEDAFRQVESALAWLDEALNNFSVGIATMSVGRLPVTLFPPLQVQAVLKEIKAVLPPGCLPYPIGNATLGSQFEPLPPCLAVASDSQAFVELTVSDSSRCVTSTTSICPISREVNRKHREPSCAMALFLKDEVRSRAQCKTRLSPWRGQQTVYLGQRRWWYSTTQETTITFNCPHERGRTNAVVKKEAFDVFEVPMSCSAHTDDWIFQLGNVVQLLPEPAEEETPSSLEKKGANANKPLLSRRTKFQGRISLMGEHLRVIEEEEKARVAMEVDVTVGLRYPYELVIAIVGLLLGFAASLVFSWRRYHLSLVSVTQRIVELEGRLAIEKCTNPAGQTSTAEKHQRHEPNDETTTSTSSESAPEPSAVAAETAQRLWIDNATCVESRRQAEEELDYVTTAFTDQLVALIRMKKLRKATEKLKEILDLDPANRHPPLFWPSDTTYTHKVQHTRLVESGTGTLMRNWENEKSFRLLDNDRQLDFHLTLQQPCIPTQPHCTNQTTSFKIIGQSKLILVTAAIMEKSPPITVELAAIMEKNPSVTASYASAAVLDFLDSSATHAAVPWKTPDFLLTTAPPRIQSDYGSSDSAPSIDAPTPPLRTDTVQSTEERLIDVPTPDLARPDPNLPDPTEFIPVTTSVPDTIEETLGKPTPRQETDKFTPPTSTSSPIALPTMSCHHTPHPTPVSDPPCPTSVKTPSNRKVSFTPVLPVYGAGASKPSPVQPSTFFETYEKELTRLLEAGVDTKAAVSTARTLAQEEQNQPTATTDILQGTTNPYPTSTLQGVTSLPVPQWGYNRPPTNPLASSGQPSQSIAHPGFIASTPVNPPSSGQQNPSLAKHTAALHPTPRDLKYQLSLIRHVVFKPPTLIASCSTKPTTINPAIFEASLPDVAETIKGELRKLLLENQSIFAFQTRDLGNTGLVKHVIDTQWQGLIRQRPYRASPRLREVAKKIIDELLANDIIRPSLSPWAAPIVLVKKKTGDERLCIDYRKLNAIMKKDSFPLPRIDDVLDLLQGQKCFSTLDLASGYWQIEMDEQSKEKTAFIVENNLYEWNRLVFDLTNAPGTFQRLMNLVFRKEIGKTCLVYLDDIIIFSKTPLEHISKLRKIFYLLEEANIKVKLSKCRFLETSVQYLGHVISADGVAPDTAKIESLVNYRKPLTVKEMQSFLGLASFYRRFIKGFSTVAHPFIHQAKGKLQDRIKWGPAEEKSFEFLGKCLMTDHVLAYPDFTKEFLIHTVASDYGLGAFCPNYTTEKTNQSPTPDEPFVIISDHRPLQWLSTFKYETGRLGRWSIMLANLKYSIKFRPDRVNENADFLSRIPVNSVQTAPKEDDAILREPKKDSLLIHQNLIEMYEPSDEENHDPKKSQQNASRSSTPTKQLVLPKEFFEYVGDPVGKNSSQHNAKRHYLSYDPKDELGHEKL</sequence>
<evidence type="ECO:0000313" key="5">
    <source>
        <dbReference type="EMBL" id="KZS18244.1"/>
    </source>
</evidence>
<feature type="compositionally biased region" description="Basic and acidic residues" evidence="3">
    <location>
        <begin position="2293"/>
        <end position="2303"/>
    </location>
</feature>
<evidence type="ECO:0000259" key="4">
    <source>
        <dbReference type="PROSITE" id="PS50878"/>
    </source>
</evidence>
<feature type="compositionally biased region" description="Pro residues" evidence="3">
    <location>
        <begin position="1566"/>
        <end position="1576"/>
    </location>
</feature>
<dbReference type="GO" id="GO:0003964">
    <property type="term" value="F:RNA-directed DNA polymerase activity"/>
    <property type="evidence" value="ECO:0007669"/>
    <property type="project" value="UniProtKB-EC"/>
</dbReference>
<dbReference type="PANTHER" id="PTHR37984">
    <property type="entry name" value="PROTEIN CBG26694"/>
    <property type="match status" value="1"/>
</dbReference>
<feature type="domain" description="Reverse transcriptase" evidence="4">
    <location>
        <begin position="1841"/>
        <end position="2020"/>
    </location>
</feature>